<evidence type="ECO:0000259" key="7">
    <source>
        <dbReference type="Pfam" id="PF05199"/>
    </source>
</evidence>
<dbReference type="SUPFAM" id="SSF51905">
    <property type="entry name" value="FAD/NAD(P)-binding domain"/>
    <property type="match status" value="2"/>
</dbReference>
<dbReference type="STRING" id="4829.A0A163JCK3"/>
<keyword evidence="3" id="KW-0274">FAD</keyword>
<dbReference type="InterPro" id="IPR007867">
    <property type="entry name" value="GMC_OxRtase_C"/>
</dbReference>
<evidence type="ECO:0000256" key="2">
    <source>
        <dbReference type="ARBA" id="ARBA00022630"/>
    </source>
</evidence>
<evidence type="ECO:0000256" key="4">
    <source>
        <dbReference type="ARBA" id="ARBA00023002"/>
    </source>
</evidence>
<evidence type="ECO:0000256" key="3">
    <source>
        <dbReference type="ARBA" id="ARBA00022827"/>
    </source>
</evidence>
<dbReference type="GO" id="GO:0016614">
    <property type="term" value="F:oxidoreductase activity, acting on CH-OH group of donors"/>
    <property type="evidence" value="ECO:0007669"/>
    <property type="project" value="InterPro"/>
</dbReference>
<dbReference type="AlphaFoldDB" id="A0A163JCK3"/>
<dbReference type="PANTHER" id="PTHR46056">
    <property type="entry name" value="LONG-CHAIN-ALCOHOL OXIDASE"/>
    <property type="match status" value="1"/>
</dbReference>
<organism evidence="8">
    <name type="scientific">Absidia glauca</name>
    <name type="common">Pin mould</name>
    <dbReference type="NCBI Taxonomy" id="4829"/>
    <lineage>
        <taxon>Eukaryota</taxon>
        <taxon>Fungi</taxon>
        <taxon>Fungi incertae sedis</taxon>
        <taxon>Mucoromycota</taxon>
        <taxon>Mucoromycotina</taxon>
        <taxon>Mucoromycetes</taxon>
        <taxon>Mucorales</taxon>
        <taxon>Cunninghamellaceae</taxon>
        <taxon>Absidia</taxon>
    </lineage>
</organism>
<keyword evidence="9" id="KW-1185">Reference proteome</keyword>
<accession>A0A163JCK3</accession>
<protein>
    <recommendedName>
        <fullName evidence="10">Long-chain-alcohol oxidase</fullName>
    </recommendedName>
</protein>
<comment type="similarity">
    <text evidence="1">Belongs to the GMC oxidoreductase family.</text>
</comment>
<feature type="domain" description="Glucose-methanol-choline oxidoreductase N-terminal" evidence="5">
    <location>
        <begin position="689"/>
        <end position="786"/>
    </location>
</feature>
<dbReference type="InterPro" id="IPR000172">
    <property type="entry name" value="GMC_OxRdtase_N"/>
</dbReference>
<dbReference type="Proteomes" id="UP000078561">
    <property type="component" value="Unassembled WGS sequence"/>
</dbReference>
<feature type="domain" description="Glucose-methanol-choline oxidoreductase C-terminal" evidence="7">
    <location>
        <begin position="960"/>
        <end position="1092"/>
    </location>
</feature>
<dbReference type="GO" id="GO:0050660">
    <property type="term" value="F:flavin adenine dinucleotide binding"/>
    <property type="evidence" value="ECO:0007669"/>
    <property type="project" value="InterPro"/>
</dbReference>
<feature type="domain" description="FAD-dependent oxidoreductase 2 FAD-binding" evidence="6">
    <location>
        <begin position="66"/>
        <end position="98"/>
    </location>
</feature>
<sequence>MSRPEREQALLKWQHTLVYKALCWASLYPIYGHALAHHTHTVFAAVDPMPTLSTYEAQVLQAITFDVIVVGSGPAGSVIAAQVASAGGSVLVIEKGKNPTQQYMHDMDALSQLYDAQGLQCNKSGSVSLLAPSALGGGTCVDWSISLQPPPSVLDDWAKKSHDQFDVTTFKQDLATVSDHIGVSTEGMKHDFPNTVLKEGCAKLGLPAMECPTNTRGFPYDTQSCFGNTHQRNQTPHSNIWLRDAEAYGVRFLDNTEVTRIITRNGAAIGVECLTQSTTPCTYTAKIVVAAAGSLHTPTLLRRSGLKNKHIGRHLKLHPTSFVHGFYPSIDTTLEGPMASVVTPGIHVAAVPPALAATLLPWRGALAHKQTMAKLSQMVPLAISTPDNDQTAAVDDDDIVYTLAKDDETALLQGIIRACRILAITGATEVYPSQLGIEPFRFDPSLVGVEAVKDGAFVKWLDKLRAHGLKNGVFSMHQMGTCPSQQQTLMTILDTFVPQLSKSEAQALLKTYRDISPANNPRHNREDSIRRLLNFAKAKPSDRDQQDVLFFLTSLDKSDTVHRAVKMMGNGLGMCVLTKGRWSTAFDELSEAQRIDLLKSWRTKKSPHRLIYRLFCITAMFLMYQQKGPVRPPLKVTQAAGLEMRFDAILIGSGAAAGPCAWTLAQAGKSVLVIEKGSEHPSKRARQGYEHGGFWTSVDGNLTLAAGSALGGGASISHGALVKTPLYVLQEWKRRTNDGFDMVTFEKDLQTVVEHWDTSSLDPTHSEHTLLRGCQQLEYPVSRISHATHSTWFQQAAAATHLSAHVTQILVRHGHVDGVVATLATTGESITLLARTVIMTAGAIQTPALLMKSGLKNKHIGQHLKVHPTVYVNATMFASTATTTLNNSDREGEGTTTITHHMKTADAFGCRIEAPIVDPVAATVPWHGGLHHKQSILGDGCTLSVMGRDLSTTATTDAMNKVKVDFSDHDLTTLNQGVLRALNIMVAAGARLLHPCHLEIEPFLFKSFEQVSTTNPRYTQWLDHIHHTGLSPADGIYSLHQMGSCRLGYSPKSSAVQLTGETWEVKNLYVADGSIMPSACGVHPIVTIQALALGVARKVLLRLNSRPIDLT</sequence>
<dbReference type="InterPro" id="IPR036188">
    <property type="entry name" value="FAD/NAD-bd_sf"/>
</dbReference>
<dbReference type="Pfam" id="PF00732">
    <property type="entry name" value="GMC_oxred_N"/>
    <property type="match status" value="3"/>
</dbReference>
<gene>
    <name evidence="8" type="primary">ABSGL_06288.1 scaffold 8040</name>
</gene>
<keyword evidence="4" id="KW-0560">Oxidoreductase</keyword>
<dbReference type="OrthoDB" id="9974421at2759"/>
<dbReference type="Pfam" id="PF05199">
    <property type="entry name" value="GMC_oxred_C"/>
    <property type="match status" value="1"/>
</dbReference>
<dbReference type="PANTHER" id="PTHR46056:SF12">
    <property type="entry name" value="LONG-CHAIN-ALCOHOL OXIDASE"/>
    <property type="match status" value="1"/>
</dbReference>
<dbReference type="InterPro" id="IPR003953">
    <property type="entry name" value="FAD-dep_OxRdtase_2_FAD-bd"/>
</dbReference>
<name>A0A163JCK3_ABSGL</name>
<dbReference type="Gene3D" id="3.50.50.60">
    <property type="entry name" value="FAD/NAD(P)-binding domain"/>
    <property type="match status" value="3"/>
</dbReference>
<proteinExistence type="inferred from homology"/>
<feature type="domain" description="Glucose-methanol-choline oxidoreductase N-terminal" evidence="5">
    <location>
        <begin position="788"/>
        <end position="868"/>
    </location>
</feature>
<evidence type="ECO:0000313" key="8">
    <source>
        <dbReference type="EMBL" id="SAM00580.1"/>
    </source>
</evidence>
<reference evidence="8" key="1">
    <citation type="submission" date="2016-04" db="EMBL/GenBank/DDBJ databases">
        <authorList>
            <person name="Evans L.H."/>
            <person name="Alamgir A."/>
            <person name="Owens N."/>
            <person name="Weber N.D."/>
            <person name="Virtaneva K."/>
            <person name="Barbian K."/>
            <person name="Babar A."/>
            <person name="Rosenke K."/>
        </authorList>
    </citation>
    <scope>NUCLEOTIDE SEQUENCE [LARGE SCALE GENOMIC DNA]</scope>
    <source>
        <strain evidence="8">CBS 101.48</strain>
    </source>
</reference>
<dbReference type="InParanoid" id="A0A163JCK3"/>
<evidence type="ECO:0000259" key="5">
    <source>
        <dbReference type="Pfam" id="PF00732"/>
    </source>
</evidence>
<evidence type="ECO:0000313" key="9">
    <source>
        <dbReference type="Proteomes" id="UP000078561"/>
    </source>
</evidence>
<evidence type="ECO:0000256" key="1">
    <source>
        <dbReference type="ARBA" id="ARBA00010790"/>
    </source>
</evidence>
<evidence type="ECO:0008006" key="10">
    <source>
        <dbReference type="Google" id="ProtNLM"/>
    </source>
</evidence>
<feature type="domain" description="Glucose-methanol-choline oxidoreductase N-terminal" evidence="5">
    <location>
        <begin position="112"/>
        <end position="319"/>
    </location>
</feature>
<dbReference type="EMBL" id="LT553293">
    <property type="protein sequence ID" value="SAM00580.1"/>
    <property type="molecule type" value="Genomic_DNA"/>
</dbReference>
<dbReference type="Pfam" id="PF00890">
    <property type="entry name" value="FAD_binding_2"/>
    <property type="match status" value="1"/>
</dbReference>
<keyword evidence="2" id="KW-0285">Flavoprotein</keyword>
<evidence type="ECO:0000259" key="6">
    <source>
        <dbReference type="Pfam" id="PF00890"/>
    </source>
</evidence>